<gene>
    <name evidence="6" type="ORF">CAG99_06030</name>
</gene>
<sequence length="460" mass="49038">MRDLAYTAGLKETLTGDRDATFVWLCNFEVEHSWAAGHPGLPAARGSATAATVQRMEELGALLAEPADHLLLDRPLDAGYRAYAERTGLGAPAELVTAEPAGAGGTGRAVLDDPALVQRLRRLAHEGAWLMPMGNGPTEQRVADVTGLRPAVPPPDVFQRVNSKIYSRAVAEELGLHTVPGFSCRTVGDLRRALERGPADFGLPLIVKDAYGVSGKGLVVIDSPRKAERLLSMVERRAGRTGSDALYVVVESFLPKRADLNYQFTVDRGGRVRLDFVKEARTSGGVHLGHAMPAALASAQHDTLAAAAEALGKRLHQDGFFGVVGVDALVGADEVVYPVLEINARLNMSSYQGRVTERFLRPRGAALARHYPLRLARPVAFDEVAAALGELAEPPEDGEGLVITCFGTVNAQAAAAPFDGRLYAVLLAADRERLAALDRRAGDALSRLPHLAPTPGRTPA</sequence>
<dbReference type="PROSITE" id="PS50975">
    <property type="entry name" value="ATP_GRASP"/>
    <property type="match status" value="1"/>
</dbReference>
<dbReference type="AlphaFoldDB" id="A0A1W7CUJ4"/>
<dbReference type="Proteomes" id="UP000194218">
    <property type="component" value="Chromosome"/>
</dbReference>
<dbReference type="Pfam" id="PF02786">
    <property type="entry name" value="CPSase_L_D2"/>
    <property type="match status" value="1"/>
</dbReference>
<reference evidence="6 7" key="1">
    <citation type="submission" date="2017-05" db="EMBL/GenBank/DDBJ databases">
        <title>Complete genome sequence of Streptomyces sp. SCSIO 03032 revealed the diverse biosynthetic pathways for its bioactive secondary metabolites.</title>
        <authorList>
            <person name="Ma L."/>
            <person name="Zhu Y."/>
            <person name="Zhang W."/>
            <person name="Zhang G."/>
            <person name="Tian X."/>
            <person name="Zhang S."/>
            <person name="Zhang C."/>
        </authorList>
    </citation>
    <scope>NUCLEOTIDE SEQUENCE [LARGE SCALE GENOMIC DNA]</scope>
    <source>
        <strain evidence="6 7">SCSIO 03032</strain>
    </source>
</reference>
<dbReference type="PANTHER" id="PTHR43055">
    <property type="entry name" value="FORMATE-DEPENDENT PHOSPHORIBOSYLGLYCINAMIDE FORMYLTRANSFERASE"/>
    <property type="match status" value="1"/>
</dbReference>
<accession>A0A1W7CUJ4</accession>
<keyword evidence="2 4" id="KW-0547">Nucleotide-binding</keyword>
<proteinExistence type="predicted"/>
<evidence type="ECO:0000256" key="2">
    <source>
        <dbReference type="ARBA" id="ARBA00022741"/>
    </source>
</evidence>
<dbReference type="OrthoDB" id="20966at2"/>
<keyword evidence="1" id="KW-0436">Ligase</keyword>
<dbReference type="GO" id="GO:0046872">
    <property type="term" value="F:metal ion binding"/>
    <property type="evidence" value="ECO:0007669"/>
    <property type="project" value="InterPro"/>
</dbReference>
<dbReference type="Gene3D" id="3.30.1490.20">
    <property type="entry name" value="ATP-grasp fold, A domain"/>
    <property type="match status" value="1"/>
</dbReference>
<keyword evidence="3 4" id="KW-0067">ATP-binding</keyword>
<organism evidence="6 7">
    <name type="scientific">Streptomyces marincola</name>
    <dbReference type="NCBI Taxonomy" id="2878388"/>
    <lineage>
        <taxon>Bacteria</taxon>
        <taxon>Bacillati</taxon>
        <taxon>Actinomycetota</taxon>
        <taxon>Actinomycetes</taxon>
        <taxon>Kitasatosporales</taxon>
        <taxon>Streptomycetaceae</taxon>
        <taxon>Streptomyces</taxon>
    </lineage>
</organism>
<dbReference type="Pfam" id="PF18604">
    <property type="entry name" value="PreAtp-grasp"/>
    <property type="match status" value="1"/>
</dbReference>
<dbReference type="PANTHER" id="PTHR43055:SF1">
    <property type="entry name" value="FORMATE-DEPENDENT PHOSPHORIBOSYLGLYCINAMIDE FORMYLTRANSFERASE"/>
    <property type="match status" value="1"/>
</dbReference>
<evidence type="ECO:0000259" key="5">
    <source>
        <dbReference type="PROSITE" id="PS50975"/>
    </source>
</evidence>
<dbReference type="InterPro" id="IPR013815">
    <property type="entry name" value="ATP_grasp_subdomain_1"/>
</dbReference>
<dbReference type="EMBL" id="CP021121">
    <property type="protein sequence ID" value="ARQ68471.1"/>
    <property type="molecule type" value="Genomic_DNA"/>
</dbReference>
<evidence type="ECO:0000256" key="3">
    <source>
        <dbReference type="ARBA" id="ARBA00022840"/>
    </source>
</evidence>
<dbReference type="GO" id="GO:0016874">
    <property type="term" value="F:ligase activity"/>
    <property type="evidence" value="ECO:0007669"/>
    <property type="project" value="UniProtKB-KW"/>
</dbReference>
<dbReference type="RefSeq" id="WP_086157979.1">
    <property type="nucleotide sequence ID" value="NZ_CP021121.1"/>
</dbReference>
<evidence type="ECO:0000256" key="4">
    <source>
        <dbReference type="PROSITE-ProRule" id="PRU00409"/>
    </source>
</evidence>
<dbReference type="GO" id="GO:0005524">
    <property type="term" value="F:ATP binding"/>
    <property type="evidence" value="ECO:0007669"/>
    <property type="project" value="UniProtKB-UniRule"/>
</dbReference>
<keyword evidence="7" id="KW-1185">Reference proteome</keyword>
<feature type="domain" description="ATP-grasp" evidence="5">
    <location>
        <begin position="168"/>
        <end position="376"/>
    </location>
</feature>
<evidence type="ECO:0000313" key="6">
    <source>
        <dbReference type="EMBL" id="ARQ68471.1"/>
    </source>
</evidence>
<dbReference type="Gene3D" id="3.30.470.20">
    <property type="entry name" value="ATP-grasp fold, B domain"/>
    <property type="match status" value="1"/>
</dbReference>
<dbReference type="InterPro" id="IPR040754">
    <property type="entry name" value="PreAtp-grasp"/>
</dbReference>
<dbReference type="GO" id="GO:0005829">
    <property type="term" value="C:cytosol"/>
    <property type="evidence" value="ECO:0007669"/>
    <property type="project" value="TreeGrafter"/>
</dbReference>
<evidence type="ECO:0000256" key="1">
    <source>
        <dbReference type="ARBA" id="ARBA00022598"/>
    </source>
</evidence>
<protein>
    <recommendedName>
        <fullName evidence="5">ATP-grasp domain-containing protein</fullName>
    </recommendedName>
</protein>
<dbReference type="InterPro" id="IPR005479">
    <property type="entry name" value="CPAse_ATP-bd"/>
</dbReference>
<dbReference type="KEGG" id="smao:CAG99_06030"/>
<name>A0A1W7CUJ4_9ACTN</name>
<dbReference type="InterPro" id="IPR011761">
    <property type="entry name" value="ATP-grasp"/>
</dbReference>
<dbReference type="SUPFAM" id="SSF56059">
    <property type="entry name" value="Glutathione synthetase ATP-binding domain-like"/>
    <property type="match status" value="1"/>
</dbReference>
<evidence type="ECO:0000313" key="7">
    <source>
        <dbReference type="Proteomes" id="UP000194218"/>
    </source>
</evidence>